<name>A0A8S9NGX8_BRACR</name>
<protein>
    <submittedName>
        <fullName evidence="1">Uncharacterized protein</fullName>
    </submittedName>
</protein>
<evidence type="ECO:0000313" key="1">
    <source>
        <dbReference type="EMBL" id="KAF3500263.1"/>
    </source>
</evidence>
<organism evidence="1 2">
    <name type="scientific">Brassica cretica</name>
    <name type="common">Mustard</name>
    <dbReference type="NCBI Taxonomy" id="69181"/>
    <lineage>
        <taxon>Eukaryota</taxon>
        <taxon>Viridiplantae</taxon>
        <taxon>Streptophyta</taxon>
        <taxon>Embryophyta</taxon>
        <taxon>Tracheophyta</taxon>
        <taxon>Spermatophyta</taxon>
        <taxon>Magnoliopsida</taxon>
        <taxon>eudicotyledons</taxon>
        <taxon>Gunneridae</taxon>
        <taxon>Pentapetalae</taxon>
        <taxon>rosids</taxon>
        <taxon>malvids</taxon>
        <taxon>Brassicales</taxon>
        <taxon>Brassicaceae</taxon>
        <taxon>Brassiceae</taxon>
        <taxon>Brassica</taxon>
    </lineage>
</organism>
<dbReference type="AlphaFoldDB" id="A0A8S9NGX8"/>
<accession>A0A8S9NGX8</accession>
<evidence type="ECO:0000313" key="2">
    <source>
        <dbReference type="Proteomes" id="UP000712600"/>
    </source>
</evidence>
<proteinExistence type="predicted"/>
<sequence>MGRTCLIQVKLVLGPPHALPPHTSISYRHILNGEPIRKNNSTSLGLLMLKLSSQPYDQVVRSAESYGAAIDLNLLGSPPTDKEDRT</sequence>
<dbReference type="EMBL" id="QGKX02001621">
    <property type="protein sequence ID" value="KAF3500263.1"/>
    <property type="molecule type" value="Genomic_DNA"/>
</dbReference>
<reference evidence="1" key="1">
    <citation type="submission" date="2019-12" db="EMBL/GenBank/DDBJ databases">
        <title>Genome sequencing and annotation of Brassica cretica.</title>
        <authorList>
            <person name="Studholme D.J."/>
            <person name="Sarris P."/>
        </authorList>
    </citation>
    <scope>NUCLEOTIDE SEQUENCE</scope>
    <source>
        <strain evidence="1">PFS-109/04</strain>
        <tissue evidence="1">Leaf</tissue>
    </source>
</reference>
<gene>
    <name evidence="1" type="ORF">F2Q69_00044872</name>
</gene>
<comment type="caution">
    <text evidence="1">The sequence shown here is derived from an EMBL/GenBank/DDBJ whole genome shotgun (WGS) entry which is preliminary data.</text>
</comment>
<dbReference type="Proteomes" id="UP000712600">
    <property type="component" value="Unassembled WGS sequence"/>
</dbReference>